<dbReference type="EMBL" id="JAVDQK010000005">
    <property type="protein sequence ID" value="MDR6218716.1"/>
    <property type="molecule type" value="Genomic_DNA"/>
</dbReference>
<accession>A0AAE3XCV1</accession>
<proteinExistence type="predicted"/>
<dbReference type="RefSeq" id="WP_309853242.1">
    <property type="nucleotide sequence ID" value="NZ_JAVDQJ010000004.1"/>
</dbReference>
<comment type="caution">
    <text evidence="1">The sequence shown here is derived from an EMBL/GenBank/DDBJ whole genome shotgun (WGS) entry which is preliminary data.</text>
</comment>
<dbReference type="AlphaFoldDB" id="A0AAE3XCV1"/>
<dbReference type="Proteomes" id="UP001185331">
    <property type="component" value="Unassembled WGS sequence"/>
</dbReference>
<protein>
    <submittedName>
        <fullName evidence="1">Uncharacterized protein</fullName>
    </submittedName>
</protein>
<reference evidence="1" key="1">
    <citation type="submission" date="2023-07" db="EMBL/GenBank/DDBJ databases">
        <title>Sorghum-associated microbial communities from plants grown in Nebraska, USA.</title>
        <authorList>
            <person name="Schachtman D."/>
        </authorList>
    </citation>
    <scope>NUCLEOTIDE SEQUENCE</scope>
    <source>
        <strain evidence="1">BE330</strain>
    </source>
</reference>
<evidence type="ECO:0000313" key="2">
    <source>
        <dbReference type="Proteomes" id="UP001185331"/>
    </source>
</evidence>
<evidence type="ECO:0000313" key="1">
    <source>
        <dbReference type="EMBL" id="MDR6218716.1"/>
    </source>
</evidence>
<organism evidence="1 2">
    <name type="scientific">Deinococcus soli</name>
    <name type="common">ex Cha et al. 2016</name>
    <dbReference type="NCBI Taxonomy" id="1309411"/>
    <lineage>
        <taxon>Bacteria</taxon>
        <taxon>Thermotogati</taxon>
        <taxon>Deinococcota</taxon>
        <taxon>Deinococci</taxon>
        <taxon>Deinococcales</taxon>
        <taxon>Deinococcaceae</taxon>
        <taxon>Deinococcus</taxon>
    </lineage>
</organism>
<name>A0AAE3XCV1_9DEIO</name>
<sequence>MKANLVLTPAKHPGRHLTQLSQSLQARAPVVLAFRPALTRPEFSPAG</sequence>
<gene>
    <name evidence="1" type="ORF">J2Y00_002313</name>
</gene>